<evidence type="ECO:0000256" key="7">
    <source>
        <dbReference type="ARBA" id="ARBA00023136"/>
    </source>
</evidence>
<dbReference type="Gene3D" id="1.10.760.10">
    <property type="entry name" value="Cytochrome c-like domain"/>
    <property type="match status" value="1"/>
</dbReference>
<keyword evidence="3 9" id="KW-0812">Transmembrane</keyword>
<dbReference type="GO" id="GO:0016020">
    <property type="term" value="C:membrane"/>
    <property type="evidence" value="ECO:0007669"/>
    <property type="project" value="UniProtKB-SubCell"/>
</dbReference>
<comment type="caution">
    <text evidence="12">The sequence shown here is derived from an EMBL/GenBank/DDBJ whole genome shotgun (WGS) entry which is preliminary data.</text>
</comment>
<dbReference type="GO" id="GO:0009055">
    <property type="term" value="F:electron transfer activity"/>
    <property type="evidence" value="ECO:0007669"/>
    <property type="project" value="InterPro"/>
</dbReference>
<keyword evidence="10" id="KW-0732">Signal</keyword>
<comment type="cofactor">
    <cofactor evidence="8">
        <name>heme c</name>
        <dbReference type="ChEBI" id="CHEBI:61717"/>
    </cofactor>
    <text evidence="8">Binds 1 heme c group covalently per subunit.</text>
</comment>
<dbReference type="GO" id="GO:0020037">
    <property type="term" value="F:heme binding"/>
    <property type="evidence" value="ECO:0007669"/>
    <property type="project" value="InterPro"/>
</dbReference>
<feature type="binding site" description="covalent" evidence="8">
    <location>
        <position position="168"/>
    </location>
    <ligand>
        <name>heme c</name>
        <dbReference type="ChEBI" id="CHEBI:61717"/>
    </ligand>
</feature>
<evidence type="ECO:0000256" key="5">
    <source>
        <dbReference type="ARBA" id="ARBA00022989"/>
    </source>
</evidence>
<keyword evidence="5 9" id="KW-1133">Transmembrane helix</keyword>
<evidence type="ECO:0000256" key="10">
    <source>
        <dbReference type="SAM" id="SignalP"/>
    </source>
</evidence>
<evidence type="ECO:0000256" key="6">
    <source>
        <dbReference type="ARBA" id="ARBA00023004"/>
    </source>
</evidence>
<feature type="binding site" description="covalent" evidence="8">
    <location>
        <position position="52"/>
    </location>
    <ligand>
        <name>heme c</name>
        <dbReference type="ChEBI" id="CHEBI:61717"/>
    </ligand>
</feature>
<keyword evidence="4 8" id="KW-0479">Metal-binding</keyword>
<dbReference type="InterPro" id="IPR002326">
    <property type="entry name" value="Cyt_c1"/>
</dbReference>
<dbReference type="AlphaFoldDB" id="A0A8J6PB26"/>
<dbReference type="PANTHER" id="PTHR10266">
    <property type="entry name" value="CYTOCHROME C1"/>
    <property type="match status" value="1"/>
</dbReference>
<gene>
    <name evidence="12" type="ORF">H8D24_05910</name>
</gene>
<evidence type="ECO:0000256" key="4">
    <source>
        <dbReference type="ARBA" id="ARBA00022723"/>
    </source>
</evidence>
<organism evidence="12 13">
    <name type="scientific">Candidatus Thiopontia autotrophica</name>
    <dbReference type="NCBI Taxonomy" id="2841688"/>
    <lineage>
        <taxon>Bacteria</taxon>
        <taxon>Pseudomonadati</taxon>
        <taxon>Pseudomonadota</taxon>
        <taxon>Gammaproteobacteria</taxon>
        <taxon>Candidatus Thiopontia</taxon>
    </lineage>
</organism>
<dbReference type="PROSITE" id="PS51007">
    <property type="entry name" value="CYTC"/>
    <property type="match status" value="1"/>
</dbReference>
<feature type="chain" id="PRO_5035303477" evidence="10">
    <location>
        <begin position="19"/>
        <end position="244"/>
    </location>
</feature>
<dbReference type="SUPFAM" id="SSF46626">
    <property type="entry name" value="Cytochrome c"/>
    <property type="match status" value="1"/>
</dbReference>
<comment type="subcellular location">
    <subcellularLocation>
        <location evidence="1">Membrane</location>
    </subcellularLocation>
</comment>
<evidence type="ECO:0000256" key="8">
    <source>
        <dbReference type="PIRSR" id="PIRSR602326-1"/>
    </source>
</evidence>
<proteinExistence type="predicted"/>
<dbReference type="EMBL" id="JACNFK010000029">
    <property type="protein sequence ID" value="MBC8519922.1"/>
    <property type="molecule type" value="Genomic_DNA"/>
</dbReference>
<evidence type="ECO:0000313" key="13">
    <source>
        <dbReference type="Proteomes" id="UP000654401"/>
    </source>
</evidence>
<evidence type="ECO:0000256" key="9">
    <source>
        <dbReference type="SAM" id="Phobius"/>
    </source>
</evidence>
<dbReference type="InterPro" id="IPR036909">
    <property type="entry name" value="Cyt_c-like_dom_sf"/>
</dbReference>
<evidence type="ECO:0000256" key="1">
    <source>
        <dbReference type="ARBA" id="ARBA00004370"/>
    </source>
</evidence>
<dbReference type="Pfam" id="PF02167">
    <property type="entry name" value="Cytochrom_C1"/>
    <property type="match status" value="1"/>
</dbReference>
<keyword evidence="2 8" id="KW-0349">Heme</keyword>
<dbReference type="GO" id="GO:0046872">
    <property type="term" value="F:metal ion binding"/>
    <property type="evidence" value="ECO:0007669"/>
    <property type="project" value="UniProtKB-KW"/>
</dbReference>
<reference evidence="12 13" key="1">
    <citation type="submission" date="2020-08" db="EMBL/GenBank/DDBJ databases">
        <title>Bridging the membrane lipid divide: bacteria of the FCB group superphylum have the potential to synthesize archaeal ether lipids.</title>
        <authorList>
            <person name="Villanueva L."/>
            <person name="Von Meijenfeldt F.A.B."/>
            <person name="Westbye A.B."/>
            <person name="Yadav S."/>
            <person name="Hopmans E.C."/>
            <person name="Dutilh B.E."/>
            <person name="Sinninghe Damste J.S."/>
        </authorList>
    </citation>
    <scope>NUCLEOTIDE SEQUENCE [LARGE SCALE GENOMIC DNA]</scope>
    <source>
        <strain evidence="12">NIOZ-UU100</strain>
    </source>
</reference>
<keyword evidence="6 8" id="KW-0408">Iron</keyword>
<name>A0A8J6PB26_9GAMM</name>
<keyword evidence="7 9" id="KW-0472">Membrane</keyword>
<feature type="binding site" description="covalent" evidence="8">
    <location>
        <position position="53"/>
    </location>
    <ligand>
        <name>heme c</name>
        <dbReference type="ChEBI" id="CHEBI:61717"/>
    </ligand>
</feature>
<feature type="signal peptide" evidence="10">
    <location>
        <begin position="1"/>
        <end position="18"/>
    </location>
</feature>
<evidence type="ECO:0000313" key="12">
    <source>
        <dbReference type="EMBL" id="MBC8519922.1"/>
    </source>
</evidence>
<feature type="domain" description="Cytochrome c" evidence="11">
    <location>
        <begin position="36"/>
        <end position="210"/>
    </location>
</feature>
<dbReference type="PRINTS" id="PR00603">
    <property type="entry name" value="CYTOCHROMEC1"/>
</dbReference>
<sequence length="244" mass="27404">MKKINTLLLVILPTFALASGGGVHLDHAPVDVTDHESLKRGAKLFMNYCLSCHSAKFMRYKRMADDLGMEDSEVLENLVYTGAKIHDTMEIAMPESDAAAWFGTTPPDLSVISRSRGADWLYTYLRGFYVDTSRPMGVNNIVFQDVGMPHVLEGLQGKQYLQEEKVNMAYGGEKVTEKLVADGSGSMTPAEYDKAVGDLVNFLVYVGEPAKEYRETLGWYVLAFLLILLVLSYRLKKEYWKDVH</sequence>
<dbReference type="Proteomes" id="UP000654401">
    <property type="component" value="Unassembled WGS sequence"/>
</dbReference>
<evidence type="ECO:0000256" key="2">
    <source>
        <dbReference type="ARBA" id="ARBA00022617"/>
    </source>
</evidence>
<protein>
    <submittedName>
        <fullName evidence="12">Cytochrome c1</fullName>
    </submittedName>
</protein>
<feature type="transmembrane region" description="Helical" evidence="9">
    <location>
        <begin position="217"/>
        <end position="235"/>
    </location>
</feature>
<dbReference type="PANTHER" id="PTHR10266:SF3">
    <property type="entry name" value="CYTOCHROME C1, HEME PROTEIN, MITOCHONDRIAL"/>
    <property type="match status" value="1"/>
</dbReference>
<evidence type="ECO:0000259" key="11">
    <source>
        <dbReference type="PROSITE" id="PS51007"/>
    </source>
</evidence>
<accession>A0A8J6PB26</accession>
<dbReference type="InterPro" id="IPR009056">
    <property type="entry name" value="Cyt_c-like_dom"/>
</dbReference>
<evidence type="ECO:0000256" key="3">
    <source>
        <dbReference type="ARBA" id="ARBA00022692"/>
    </source>
</evidence>
<feature type="binding site" description="covalent" evidence="8">
    <location>
        <position position="49"/>
    </location>
    <ligand>
        <name>heme c</name>
        <dbReference type="ChEBI" id="CHEBI:61717"/>
    </ligand>
</feature>